<evidence type="ECO:0000256" key="5">
    <source>
        <dbReference type="ARBA" id="ARBA00023136"/>
    </source>
</evidence>
<proteinExistence type="predicted"/>
<evidence type="ECO:0000313" key="6">
    <source>
        <dbReference type="EMBL" id="NLQ22805.1"/>
    </source>
</evidence>
<comment type="caution">
    <text evidence="6">The sequence shown here is derived from an EMBL/GenBank/DDBJ whole genome shotgun (WGS) entry which is preliminary data.</text>
</comment>
<keyword evidence="4 6" id="KW-0808">Transferase</keyword>
<evidence type="ECO:0000256" key="3">
    <source>
        <dbReference type="ARBA" id="ARBA00022676"/>
    </source>
</evidence>
<keyword evidence="5" id="KW-0472">Membrane</keyword>
<dbReference type="EMBL" id="JABAEB010000004">
    <property type="protein sequence ID" value="NLQ22805.1"/>
    <property type="molecule type" value="Genomic_DNA"/>
</dbReference>
<evidence type="ECO:0000256" key="1">
    <source>
        <dbReference type="ARBA" id="ARBA00022475"/>
    </source>
</evidence>
<reference evidence="6 7" key="1">
    <citation type="submission" date="2020-04" db="EMBL/GenBank/DDBJ databases">
        <title>The first description of lens atrophy caused by putative novel Shewanella sp. that is a new emerging pathogen for cultured rainbow trout?</title>
        <authorList>
            <person name="Saticioglu I.B."/>
            <person name="Duman M."/>
            <person name="Altun S."/>
        </authorList>
    </citation>
    <scope>NUCLEOTIDE SEQUENCE [LARGE SCALE GENOMIC DNA]</scope>
    <source>
        <strain evidence="6 7">S-1</strain>
    </source>
</reference>
<accession>A0ABX1KKT5</accession>
<sequence>MNSQTVMNKKILHIASLDKFIPDFIGIVRQHFSEQPHTILTFGDIEKYPYTQANNTFHFVTFKKFNVLYKLILTLHSHDKIILHGLYMQQLIILLCLMPWLHKKCVWAIWGWDLYYHQFAVKDKRFRIFEFFRRMLISRLGGFITYVDGDYQKAQQWYGAKGVLYEAITYKSNVYSGEELLSSDNIISKINEHGKINLLVGNSADPANNHQHVFEELVKLELDNIDRIYCPLSYGNSEYAEKIKLLGHLMFGDKFYPLMDFMPLTDYNKILDTVAIAFFAHNRQQAMGNIINLVGRGKTVFMRSDTSSFALFTKLGIKVFTLDDLSLTPQSVEVAIGNNKLVREYFSETNLVQQLKKVFS</sequence>
<dbReference type="EC" id="2.4.1.325" evidence="6"/>
<evidence type="ECO:0000256" key="4">
    <source>
        <dbReference type="ARBA" id="ARBA00022679"/>
    </source>
</evidence>
<keyword evidence="7" id="KW-1185">Reference proteome</keyword>
<keyword evidence="3 6" id="KW-0328">Glycosyltransferase</keyword>
<dbReference type="Pfam" id="PF07429">
    <property type="entry name" value="Glyco_transf_56"/>
    <property type="match status" value="1"/>
</dbReference>
<protein>
    <submittedName>
        <fullName evidence="6">TDP-N-acetylfucosamine:lipid II N-acetylfucosaminyltransferase</fullName>
        <ecNumber evidence="6">2.4.1.325</ecNumber>
    </submittedName>
</protein>
<dbReference type="Proteomes" id="UP000527352">
    <property type="component" value="Unassembled WGS sequence"/>
</dbReference>
<organism evidence="6 7">
    <name type="scientific">Shewanella oncorhynchi</name>
    <dbReference type="NCBI Taxonomy" id="2726434"/>
    <lineage>
        <taxon>Bacteria</taxon>
        <taxon>Pseudomonadati</taxon>
        <taxon>Pseudomonadota</taxon>
        <taxon>Gammaproteobacteria</taxon>
        <taxon>Alteromonadales</taxon>
        <taxon>Shewanellaceae</taxon>
        <taxon>Shewanella</taxon>
    </lineage>
</organism>
<dbReference type="InterPro" id="IPR009993">
    <property type="entry name" value="WecF"/>
</dbReference>
<dbReference type="GO" id="GO:0102031">
    <property type="term" value="F:4-acetamido-4,6-dideoxy-D-galactose transferase activity"/>
    <property type="evidence" value="ECO:0007669"/>
    <property type="project" value="UniProtKB-EC"/>
</dbReference>
<gene>
    <name evidence="6" type="ORF">HGO26_07920</name>
</gene>
<evidence type="ECO:0000256" key="2">
    <source>
        <dbReference type="ARBA" id="ARBA00022519"/>
    </source>
</evidence>
<evidence type="ECO:0000313" key="7">
    <source>
        <dbReference type="Proteomes" id="UP000527352"/>
    </source>
</evidence>
<keyword evidence="1" id="KW-1003">Cell membrane</keyword>
<keyword evidence="2" id="KW-0997">Cell inner membrane</keyword>
<name>A0ABX1KKT5_9GAMM</name>